<dbReference type="InterPro" id="IPR005829">
    <property type="entry name" value="Sugar_transporter_CS"/>
</dbReference>
<keyword evidence="4 9" id="KW-0812">Transmembrane</keyword>
<evidence type="ECO:0000256" key="5">
    <source>
        <dbReference type="ARBA" id="ARBA00022989"/>
    </source>
</evidence>
<evidence type="ECO:0000313" key="12">
    <source>
        <dbReference type="Proteomes" id="UP000310108"/>
    </source>
</evidence>
<feature type="domain" description="Major facilitator superfamily (MFS) profile" evidence="10">
    <location>
        <begin position="72"/>
        <end position="516"/>
    </location>
</feature>
<sequence>MRARPIELRPSPCQTPPSLSPRVSRKPTITMAKKTIVSQQVVANVDVAQAEAPRFEKVYWTKEPHLRKLYFSTVFLMVASATTGYDGMLVNTSQQMKRWMDFFGDGVSDNNKLGILINMFNIGSIISFFITPYVADTYGRKVAIVSGCLFMIVGGAITAFCNGWGMYVGGRFILGFGNSLAQMASPLLLTEICHPQHRGPVTAIYNCLWNLGALVVASIGWGTSYINNDWCWRSITFIQIVPSVIQLIGIWWVPESPRFLINKDRSEEALAVLAKHHAGGDFNNATVQFEYREMKETITMERDAEKTTSYADFFRTKGNRWRLAIIISLGIISQYSGNALFSNYMSTIYEGAGITEQNQKLAISTGKSILDLSCSIGAALTVDYFGRRPLFLVSISGMVASFVCWTITGAVFENSGATNQGSGYAQLVFIWIFGIFYDIGFSGLLVAYALEVLPFHLRAKGMMIMNITVQAILAIGNQTNKVAWDNFPNHWNFMLFYTLWDFCELVFVYFFYVETKGPTLEEISKIFDGDAAIGQVDPAQIEKEIHADHHEDDINTRAARSEKTAV</sequence>
<feature type="transmembrane region" description="Helical" evidence="9">
    <location>
        <begin position="389"/>
        <end position="412"/>
    </location>
</feature>
<feature type="transmembrane region" description="Helical" evidence="9">
    <location>
        <begin position="491"/>
        <end position="512"/>
    </location>
</feature>
<dbReference type="EMBL" id="PJEX01000129">
    <property type="protein sequence ID" value="TKW54593.1"/>
    <property type="molecule type" value="Genomic_DNA"/>
</dbReference>
<evidence type="ECO:0000256" key="1">
    <source>
        <dbReference type="ARBA" id="ARBA00004141"/>
    </source>
</evidence>
<dbReference type="PANTHER" id="PTHR48022:SF66">
    <property type="entry name" value="MFS HEXOSE TRANSPORTER"/>
    <property type="match status" value="1"/>
</dbReference>
<keyword evidence="12" id="KW-1185">Reference proteome</keyword>
<accession>A0A4U6XGG8</accession>
<dbReference type="NCBIfam" id="TIGR00879">
    <property type="entry name" value="SP"/>
    <property type="match status" value="1"/>
</dbReference>
<feature type="transmembrane region" description="Helical" evidence="9">
    <location>
        <begin position="142"/>
        <end position="166"/>
    </location>
</feature>
<proteinExistence type="inferred from homology"/>
<dbReference type="InterPro" id="IPR050360">
    <property type="entry name" value="MFS_Sugar_Transporters"/>
</dbReference>
<dbReference type="Pfam" id="PF00083">
    <property type="entry name" value="Sugar_tr"/>
    <property type="match status" value="1"/>
</dbReference>
<dbReference type="Proteomes" id="UP000310108">
    <property type="component" value="Unassembled WGS sequence"/>
</dbReference>
<dbReference type="GO" id="GO:0016020">
    <property type="term" value="C:membrane"/>
    <property type="evidence" value="ECO:0007669"/>
    <property type="project" value="UniProtKB-SubCell"/>
</dbReference>
<dbReference type="PROSITE" id="PS00216">
    <property type="entry name" value="SUGAR_TRANSPORT_1"/>
    <property type="match status" value="1"/>
</dbReference>
<feature type="transmembrane region" description="Helical" evidence="9">
    <location>
        <begin position="69"/>
        <end position="93"/>
    </location>
</feature>
<name>A0A4U6XGG8_9PEZI</name>
<feature type="transmembrane region" description="Helical" evidence="9">
    <location>
        <begin position="462"/>
        <end position="479"/>
    </location>
</feature>
<dbReference type="InterPro" id="IPR003663">
    <property type="entry name" value="Sugar/inositol_transpt"/>
</dbReference>
<evidence type="ECO:0000256" key="2">
    <source>
        <dbReference type="ARBA" id="ARBA00010992"/>
    </source>
</evidence>
<dbReference type="SUPFAM" id="SSF103473">
    <property type="entry name" value="MFS general substrate transporter"/>
    <property type="match status" value="1"/>
</dbReference>
<comment type="subcellular location">
    <subcellularLocation>
        <location evidence="1">Membrane</location>
        <topology evidence="1">Multi-pass membrane protein</topology>
    </subcellularLocation>
</comment>
<evidence type="ECO:0000256" key="4">
    <source>
        <dbReference type="ARBA" id="ARBA00022692"/>
    </source>
</evidence>
<dbReference type="InterPro" id="IPR020846">
    <property type="entry name" value="MFS_dom"/>
</dbReference>
<keyword evidence="6 9" id="KW-0472">Membrane</keyword>
<feature type="region of interest" description="Disordered" evidence="8">
    <location>
        <begin position="1"/>
        <end position="24"/>
    </location>
</feature>
<dbReference type="InterPro" id="IPR005828">
    <property type="entry name" value="MFS_sugar_transport-like"/>
</dbReference>
<comment type="similarity">
    <text evidence="2 7">Belongs to the major facilitator superfamily. Sugar transporter (TC 2.A.1.1) family.</text>
</comment>
<feature type="transmembrane region" description="Helical" evidence="9">
    <location>
        <begin position="234"/>
        <end position="253"/>
    </location>
</feature>
<feature type="transmembrane region" description="Helical" evidence="9">
    <location>
        <begin position="202"/>
        <end position="222"/>
    </location>
</feature>
<feature type="transmembrane region" description="Helical" evidence="9">
    <location>
        <begin position="424"/>
        <end position="450"/>
    </location>
</feature>
<organism evidence="11 12">
    <name type="scientific">Colletotrichum tanaceti</name>
    <dbReference type="NCBI Taxonomy" id="1306861"/>
    <lineage>
        <taxon>Eukaryota</taxon>
        <taxon>Fungi</taxon>
        <taxon>Dikarya</taxon>
        <taxon>Ascomycota</taxon>
        <taxon>Pezizomycotina</taxon>
        <taxon>Sordariomycetes</taxon>
        <taxon>Hypocreomycetidae</taxon>
        <taxon>Glomerellales</taxon>
        <taxon>Glomerellaceae</taxon>
        <taxon>Colletotrichum</taxon>
        <taxon>Colletotrichum destructivum species complex</taxon>
    </lineage>
</organism>
<dbReference type="PANTHER" id="PTHR48022">
    <property type="entry name" value="PLASTIDIC GLUCOSE TRANSPORTER 4"/>
    <property type="match status" value="1"/>
</dbReference>
<dbReference type="Gene3D" id="1.20.1250.20">
    <property type="entry name" value="MFS general substrate transporter like domains"/>
    <property type="match status" value="1"/>
</dbReference>
<dbReference type="GO" id="GO:0005351">
    <property type="term" value="F:carbohydrate:proton symporter activity"/>
    <property type="evidence" value="ECO:0007669"/>
    <property type="project" value="TreeGrafter"/>
</dbReference>
<evidence type="ECO:0000256" key="3">
    <source>
        <dbReference type="ARBA" id="ARBA00022448"/>
    </source>
</evidence>
<evidence type="ECO:0000256" key="8">
    <source>
        <dbReference type="SAM" id="MobiDB-lite"/>
    </source>
</evidence>
<dbReference type="AlphaFoldDB" id="A0A4U6XGG8"/>
<dbReference type="FunFam" id="1.20.1250.20:FF:000117">
    <property type="entry name" value="MFS hexose transporter"/>
    <property type="match status" value="1"/>
</dbReference>
<evidence type="ECO:0000256" key="7">
    <source>
        <dbReference type="RuleBase" id="RU003346"/>
    </source>
</evidence>
<evidence type="ECO:0000259" key="10">
    <source>
        <dbReference type="PROSITE" id="PS50850"/>
    </source>
</evidence>
<gene>
    <name evidence="11" type="primary">LAC12</name>
    <name evidence="11" type="ORF">CTA1_3432</name>
</gene>
<comment type="caution">
    <text evidence="11">The sequence shown here is derived from an EMBL/GenBank/DDBJ whole genome shotgun (WGS) entry which is preliminary data.</text>
</comment>
<evidence type="ECO:0000313" key="11">
    <source>
        <dbReference type="EMBL" id="TKW54593.1"/>
    </source>
</evidence>
<keyword evidence="3 7" id="KW-0813">Transport</keyword>
<reference evidence="11 12" key="1">
    <citation type="journal article" date="2019" name="PLoS ONE">
        <title>Comparative genome analysis indicates high evolutionary potential of pathogenicity genes in Colletotrichum tanaceti.</title>
        <authorList>
            <person name="Lelwala R.V."/>
            <person name="Korhonen P.K."/>
            <person name="Young N.D."/>
            <person name="Scott J.B."/>
            <person name="Ades P.A."/>
            <person name="Gasser R.B."/>
            <person name="Taylor P.W.J."/>
        </authorList>
    </citation>
    <scope>NUCLEOTIDE SEQUENCE [LARGE SCALE GENOMIC DNA]</scope>
    <source>
        <strain evidence="11">BRIP57314</strain>
    </source>
</reference>
<evidence type="ECO:0000256" key="6">
    <source>
        <dbReference type="ARBA" id="ARBA00023136"/>
    </source>
</evidence>
<keyword evidence="5 9" id="KW-1133">Transmembrane helix</keyword>
<feature type="transmembrane region" description="Helical" evidence="9">
    <location>
        <begin position="113"/>
        <end position="135"/>
    </location>
</feature>
<dbReference type="InterPro" id="IPR036259">
    <property type="entry name" value="MFS_trans_sf"/>
</dbReference>
<dbReference type="PROSITE" id="PS50850">
    <property type="entry name" value="MFS"/>
    <property type="match status" value="1"/>
</dbReference>
<protein>
    <submittedName>
        <fullName evidence="11">Lactose permease</fullName>
    </submittedName>
</protein>
<evidence type="ECO:0000256" key="9">
    <source>
        <dbReference type="SAM" id="Phobius"/>
    </source>
</evidence>
<feature type="transmembrane region" description="Helical" evidence="9">
    <location>
        <begin position="172"/>
        <end position="190"/>
    </location>
</feature>